<name>A0A1E2SKL6_LEIXY</name>
<protein>
    <recommendedName>
        <fullName evidence="5">TadE-like protein</fullName>
    </recommendedName>
</protein>
<evidence type="ECO:0000256" key="1">
    <source>
        <dbReference type="SAM" id="MobiDB-lite"/>
    </source>
</evidence>
<keyword evidence="2" id="KW-0472">Membrane</keyword>
<comment type="caution">
    <text evidence="3">The sequence shown here is derived from an EMBL/GenBank/DDBJ whole genome shotgun (WGS) entry which is preliminary data.</text>
</comment>
<accession>A0A1E2SKL6</accession>
<keyword evidence="2" id="KW-1133">Transmembrane helix</keyword>
<proteinExistence type="predicted"/>
<evidence type="ECO:0000313" key="4">
    <source>
        <dbReference type="Proteomes" id="UP000094426"/>
    </source>
</evidence>
<feature type="transmembrane region" description="Helical" evidence="2">
    <location>
        <begin position="20"/>
        <end position="40"/>
    </location>
</feature>
<evidence type="ECO:0000256" key="2">
    <source>
        <dbReference type="SAM" id="Phobius"/>
    </source>
</evidence>
<dbReference type="Proteomes" id="UP000094426">
    <property type="component" value="Unassembled WGS sequence"/>
</dbReference>
<evidence type="ECO:0000313" key="3">
    <source>
        <dbReference type="EMBL" id="ODA90240.1"/>
    </source>
</evidence>
<sequence>MRSRWPVSAERGSVTAEFAAALPAVIVGLGLCIAGVQAVAQQAVLTDRAAVTARLLGRGDVPPDPPGGQTSTTEREKGMVCVRMSAPVAAIGLGGLGPAVNARACALDESAVEGP</sequence>
<dbReference type="EMBL" id="LNZG01000016">
    <property type="protein sequence ID" value="ODA90240.1"/>
    <property type="molecule type" value="Genomic_DNA"/>
</dbReference>
<dbReference type="AlphaFoldDB" id="A0A1E2SKL6"/>
<dbReference type="OrthoDB" id="9857871at2"/>
<reference evidence="3 4" key="1">
    <citation type="submission" date="2015-11" db="EMBL/GenBank/DDBJ databases">
        <authorList>
            <person name="Zhang Y."/>
            <person name="Guo Z."/>
        </authorList>
    </citation>
    <scope>NUCLEOTIDE SEQUENCE [LARGE SCALE GENOMIC DNA]</scope>
    <source>
        <strain evidence="4">gdw1</strain>
    </source>
</reference>
<keyword evidence="2" id="KW-0812">Transmembrane</keyword>
<evidence type="ECO:0008006" key="5">
    <source>
        <dbReference type="Google" id="ProtNLM"/>
    </source>
</evidence>
<organism evidence="3 4">
    <name type="scientific">Leifsonia xyli subsp. xyli</name>
    <dbReference type="NCBI Taxonomy" id="59736"/>
    <lineage>
        <taxon>Bacteria</taxon>
        <taxon>Bacillati</taxon>
        <taxon>Actinomycetota</taxon>
        <taxon>Actinomycetes</taxon>
        <taxon>Micrococcales</taxon>
        <taxon>Microbacteriaceae</taxon>
        <taxon>Leifsonia</taxon>
    </lineage>
</organism>
<gene>
    <name evidence="3" type="ORF">ATY41_10810</name>
</gene>
<feature type="region of interest" description="Disordered" evidence="1">
    <location>
        <begin position="56"/>
        <end position="77"/>
    </location>
</feature>